<reference evidence="2" key="1">
    <citation type="submission" date="2023-06" db="EMBL/GenBank/DDBJ databases">
        <title>Genome-scale phylogeny and comparative genomics of the fungal order Sordariales.</title>
        <authorList>
            <consortium name="Lawrence Berkeley National Laboratory"/>
            <person name="Hensen N."/>
            <person name="Bonometti L."/>
            <person name="Westerberg I."/>
            <person name="Brannstrom I.O."/>
            <person name="Guillou S."/>
            <person name="Cros-Aarteil S."/>
            <person name="Calhoun S."/>
            <person name="Haridas S."/>
            <person name="Kuo A."/>
            <person name="Mondo S."/>
            <person name="Pangilinan J."/>
            <person name="Riley R."/>
            <person name="Labutti K."/>
            <person name="Andreopoulos B."/>
            <person name="Lipzen A."/>
            <person name="Chen C."/>
            <person name="Yanf M."/>
            <person name="Daum C."/>
            <person name="Ng V."/>
            <person name="Clum A."/>
            <person name="Steindorff A."/>
            <person name="Ohm R."/>
            <person name="Martin F."/>
            <person name="Silar P."/>
            <person name="Natvig D."/>
            <person name="Lalanne C."/>
            <person name="Gautier V."/>
            <person name="Ament-Velasquez S.L."/>
            <person name="Kruys A."/>
            <person name="Hutchinson M.I."/>
            <person name="Powell A.J."/>
            <person name="Barry K."/>
            <person name="Miller A.N."/>
            <person name="Grigoriev I.V."/>
            <person name="Debuchy R."/>
            <person name="Gladieux P."/>
            <person name="Thoren M.H."/>
            <person name="Johannesson H."/>
        </authorList>
    </citation>
    <scope>NUCLEOTIDE SEQUENCE</scope>
    <source>
        <strain evidence="2">8032-3</strain>
    </source>
</reference>
<feature type="region of interest" description="Disordered" evidence="1">
    <location>
        <begin position="311"/>
        <end position="341"/>
    </location>
</feature>
<feature type="region of interest" description="Disordered" evidence="1">
    <location>
        <begin position="168"/>
        <end position="218"/>
    </location>
</feature>
<dbReference type="Proteomes" id="UP001244011">
    <property type="component" value="Unassembled WGS sequence"/>
</dbReference>
<evidence type="ECO:0000313" key="3">
    <source>
        <dbReference type="Proteomes" id="UP001244011"/>
    </source>
</evidence>
<dbReference type="Gene3D" id="4.10.60.10">
    <property type="entry name" value="Zinc finger, CCHC-type"/>
    <property type="match status" value="1"/>
</dbReference>
<dbReference type="GeneID" id="85313506"/>
<organism evidence="2 3">
    <name type="scientific">Phialemonium atrogriseum</name>
    <dbReference type="NCBI Taxonomy" id="1093897"/>
    <lineage>
        <taxon>Eukaryota</taxon>
        <taxon>Fungi</taxon>
        <taxon>Dikarya</taxon>
        <taxon>Ascomycota</taxon>
        <taxon>Pezizomycotina</taxon>
        <taxon>Sordariomycetes</taxon>
        <taxon>Sordariomycetidae</taxon>
        <taxon>Cephalothecales</taxon>
        <taxon>Cephalothecaceae</taxon>
        <taxon>Phialemonium</taxon>
    </lineage>
</organism>
<evidence type="ECO:0000313" key="2">
    <source>
        <dbReference type="EMBL" id="KAK1762230.1"/>
    </source>
</evidence>
<keyword evidence="3" id="KW-1185">Reference proteome</keyword>
<protein>
    <recommendedName>
        <fullName evidence="4">CCHC-type domain-containing protein</fullName>
    </recommendedName>
</protein>
<feature type="compositionally biased region" description="Basic and acidic residues" evidence="1">
    <location>
        <begin position="196"/>
        <end position="217"/>
    </location>
</feature>
<evidence type="ECO:0008006" key="4">
    <source>
        <dbReference type="Google" id="ProtNLM"/>
    </source>
</evidence>
<gene>
    <name evidence="2" type="ORF">QBC33DRAFT_563938</name>
</gene>
<name>A0AAJ0BPS6_9PEZI</name>
<feature type="region of interest" description="Disordered" evidence="1">
    <location>
        <begin position="358"/>
        <end position="386"/>
    </location>
</feature>
<sequence>MSKLADLDPAEGVATSLVRLDYRCFRCNEKGDHLLKDCPTNLDPSYDTVPPRSYICTVCNATGAHWNLFCPENKGYNSIAQRRKRALRVAEERLKSERGPSNHGKGSNLSYDHSLDRFNDYSGRQLLRPGFPQNRVKPSIPLRDVDRAWGFLGGRGLWKRSEASDNEGRLSYRDVESDSEGVSDEEKASGHLSFRKVGEAETLKETSRDNKETDHPEATAVVEKLSEEEGHEEEALDHLRGRLKVSKIQVYDEGEAEAQAWAFLELLREELVDAASATHQQQNPGSLMEMGADALHGYPQFVWPAPVYQDTRSDHETRSSDDGQGEREPSPPIKLGKTAKSIEKPGLSAAVLHLFRNMENVPYRKPKRPTALQMWEEDERKKRKSG</sequence>
<proteinExistence type="predicted"/>
<evidence type="ECO:0000256" key="1">
    <source>
        <dbReference type="SAM" id="MobiDB-lite"/>
    </source>
</evidence>
<dbReference type="EMBL" id="MU839040">
    <property type="protein sequence ID" value="KAK1762230.1"/>
    <property type="molecule type" value="Genomic_DNA"/>
</dbReference>
<dbReference type="AlphaFoldDB" id="A0AAJ0BPS6"/>
<feature type="compositionally biased region" description="Basic and acidic residues" evidence="1">
    <location>
        <begin position="311"/>
        <end position="329"/>
    </location>
</feature>
<accession>A0AAJ0BPS6</accession>
<dbReference type="RefSeq" id="XP_060278443.1">
    <property type="nucleotide sequence ID" value="XM_060430319.1"/>
</dbReference>
<feature type="region of interest" description="Disordered" evidence="1">
    <location>
        <begin position="92"/>
        <end position="111"/>
    </location>
</feature>
<comment type="caution">
    <text evidence="2">The sequence shown here is derived from an EMBL/GenBank/DDBJ whole genome shotgun (WGS) entry which is preliminary data.</text>
</comment>